<evidence type="ECO:0000256" key="1">
    <source>
        <dbReference type="SAM" id="MobiDB-lite"/>
    </source>
</evidence>
<proteinExistence type="predicted"/>
<gene>
    <name evidence="2" type="ORF">ACFSAS_18250</name>
</gene>
<dbReference type="SUPFAM" id="SSF46785">
    <property type="entry name" value="Winged helix' DNA-binding domain"/>
    <property type="match status" value="1"/>
</dbReference>
<dbReference type="Proteomes" id="UP001597092">
    <property type="component" value="Unassembled WGS sequence"/>
</dbReference>
<dbReference type="InterPro" id="IPR036390">
    <property type="entry name" value="WH_DNA-bd_sf"/>
</dbReference>
<dbReference type="EMBL" id="JBHUDP010000014">
    <property type="protein sequence ID" value="MFD1687530.1"/>
    <property type="molecule type" value="Genomic_DNA"/>
</dbReference>
<keyword evidence="3" id="KW-1185">Reference proteome</keyword>
<accession>A0ABD6E666</accession>
<dbReference type="AlphaFoldDB" id="A0ABD6E666"/>
<comment type="caution">
    <text evidence="2">The sequence shown here is derived from an EMBL/GenBank/DDBJ whole genome shotgun (WGS) entry which is preliminary data.</text>
</comment>
<name>A0ABD6E666_9EURY</name>
<sequence>MSQKSLLPLAFLYAQGSSVDGATRFQKLVFLAQREGGLESKYDFHAEKFGPYSYDLADDLKYFIESGYVERKVETNEVGHERHTFRLTDEGYKVARKMAQKNRYEPIFDIVNEVKSKFNDWNLEELLRYVYRKYPELATATDLDTDRLFDPDSDSQFLEPAEHEFLHASPQETLEQNSSAEDVFSLD</sequence>
<evidence type="ECO:0000313" key="2">
    <source>
        <dbReference type="EMBL" id="MFD1687530.1"/>
    </source>
</evidence>
<feature type="region of interest" description="Disordered" evidence="1">
    <location>
        <begin position="166"/>
        <end position="187"/>
    </location>
</feature>
<feature type="compositionally biased region" description="Polar residues" evidence="1">
    <location>
        <begin position="170"/>
        <end position="180"/>
    </location>
</feature>
<evidence type="ECO:0000313" key="3">
    <source>
        <dbReference type="Proteomes" id="UP001597092"/>
    </source>
</evidence>
<protein>
    <submittedName>
        <fullName evidence="2">PadR family transcriptional regulator</fullName>
    </submittedName>
</protein>
<reference evidence="2 3" key="1">
    <citation type="journal article" date="2019" name="Int. J. Syst. Evol. Microbiol.">
        <title>The Global Catalogue of Microorganisms (GCM) 10K type strain sequencing project: providing services to taxonomists for standard genome sequencing and annotation.</title>
        <authorList>
            <consortium name="The Broad Institute Genomics Platform"/>
            <consortium name="The Broad Institute Genome Sequencing Center for Infectious Disease"/>
            <person name="Wu L."/>
            <person name="Ma J."/>
        </authorList>
    </citation>
    <scope>NUCLEOTIDE SEQUENCE [LARGE SCALE GENOMIC DNA]</scope>
    <source>
        <strain evidence="2 3">CGMCC 1.10387</strain>
    </source>
</reference>
<dbReference type="RefSeq" id="WP_256309035.1">
    <property type="nucleotide sequence ID" value="NZ_JANHAW010000004.1"/>
</dbReference>
<organism evidence="2 3">
    <name type="scientific">Halobellus litoreus</name>
    <dbReference type="NCBI Taxonomy" id="755310"/>
    <lineage>
        <taxon>Archaea</taxon>
        <taxon>Methanobacteriati</taxon>
        <taxon>Methanobacteriota</taxon>
        <taxon>Stenosarchaea group</taxon>
        <taxon>Halobacteria</taxon>
        <taxon>Halobacteriales</taxon>
        <taxon>Haloferacaceae</taxon>
        <taxon>Halobellus</taxon>
    </lineage>
</organism>